<keyword evidence="3" id="KW-1185">Reference proteome</keyword>
<dbReference type="Proteomes" id="UP001224890">
    <property type="component" value="Unassembled WGS sequence"/>
</dbReference>
<evidence type="ECO:0000256" key="1">
    <source>
        <dbReference type="SAM" id="MobiDB-lite"/>
    </source>
</evidence>
<feature type="region of interest" description="Disordered" evidence="1">
    <location>
        <begin position="46"/>
        <end position="65"/>
    </location>
</feature>
<evidence type="ECO:0000313" key="3">
    <source>
        <dbReference type="Proteomes" id="UP001224890"/>
    </source>
</evidence>
<dbReference type="EMBL" id="JAHMHR010000023">
    <property type="protein sequence ID" value="KAK1675003.1"/>
    <property type="molecule type" value="Genomic_DNA"/>
</dbReference>
<evidence type="ECO:0000313" key="2">
    <source>
        <dbReference type="EMBL" id="KAK1675003.1"/>
    </source>
</evidence>
<protein>
    <submittedName>
        <fullName evidence="2">Uncharacterized protein</fullName>
    </submittedName>
</protein>
<organism evidence="2 3">
    <name type="scientific">Colletotrichum godetiae</name>
    <dbReference type="NCBI Taxonomy" id="1209918"/>
    <lineage>
        <taxon>Eukaryota</taxon>
        <taxon>Fungi</taxon>
        <taxon>Dikarya</taxon>
        <taxon>Ascomycota</taxon>
        <taxon>Pezizomycotina</taxon>
        <taxon>Sordariomycetes</taxon>
        <taxon>Hypocreomycetidae</taxon>
        <taxon>Glomerellales</taxon>
        <taxon>Glomerellaceae</taxon>
        <taxon>Colletotrichum</taxon>
        <taxon>Colletotrichum acutatum species complex</taxon>
    </lineage>
</organism>
<dbReference type="GeneID" id="85459574"/>
<name>A0AAJ0AJE8_9PEZI</name>
<dbReference type="AlphaFoldDB" id="A0AAJ0AJE8"/>
<comment type="caution">
    <text evidence="2">The sequence shown here is derived from an EMBL/GenBank/DDBJ whole genome shotgun (WGS) entry which is preliminary data.</text>
</comment>
<dbReference type="RefSeq" id="XP_060429006.1">
    <property type="nucleotide sequence ID" value="XM_060575048.1"/>
</dbReference>
<accession>A0AAJ0AJE8</accession>
<reference evidence="2" key="1">
    <citation type="submission" date="2021-06" db="EMBL/GenBank/DDBJ databases">
        <title>Comparative genomics, transcriptomics and evolutionary studies reveal genomic signatures of adaptation to plant cell wall in hemibiotrophic fungi.</title>
        <authorList>
            <consortium name="DOE Joint Genome Institute"/>
            <person name="Baroncelli R."/>
            <person name="Diaz J.F."/>
            <person name="Benocci T."/>
            <person name="Peng M."/>
            <person name="Battaglia E."/>
            <person name="Haridas S."/>
            <person name="Andreopoulos W."/>
            <person name="Labutti K."/>
            <person name="Pangilinan J."/>
            <person name="Floch G.L."/>
            <person name="Makela M.R."/>
            <person name="Henrissat B."/>
            <person name="Grigoriev I.V."/>
            <person name="Crouch J.A."/>
            <person name="De Vries R.P."/>
            <person name="Sukno S.A."/>
            <person name="Thon M.R."/>
        </authorList>
    </citation>
    <scope>NUCLEOTIDE SEQUENCE</scope>
    <source>
        <strain evidence="2">CBS 193.32</strain>
    </source>
</reference>
<gene>
    <name evidence="2" type="ORF">BDP55DRAFT_665575</name>
</gene>
<proteinExistence type="predicted"/>
<sequence>MWGAAMRNMEQDIIPFSRSEGMAITPYGLLNQSRFQMAEEVKAREPSAGGRSSFWKGSSRGWRWS</sequence>